<name>A0ABT3T8M8_9GAMM</name>
<dbReference type="InterPro" id="IPR037066">
    <property type="entry name" value="Plug_dom_sf"/>
</dbReference>
<organism evidence="16 17">
    <name type="scientific">Candidatus Marimicrobium litorale</name>
    <dbReference type="NCBI Taxonomy" id="2518991"/>
    <lineage>
        <taxon>Bacteria</taxon>
        <taxon>Pseudomonadati</taxon>
        <taxon>Pseudomonadota</taxon>
        <taxon>Gammaproteobacteria</taxon>
        <taxon>Cellvibrionales</taxon>
        <taxon>Halieaceae</taxon>
        <taxon>Marimicrobium</taxon>
    </lineage>
</organism>
<sequence length="825" mass="92392">MLKTIPIIGLPALAACLLTATAAVAQGTLEEVIVTAEKRETTLQDTAIAVSAFTQQDLERGLINNNMDIQMAVPNMLMSKGFFTTAQISIRGIGNLAVGPASDSGTGVHFNGVYLNGSRLFETEYFDTERVEVLRGPQGTLYGRNTTAGVINVISKKAEDEFGGFIDASYGDYNYVRTRGALNIPITENIWQRFSIFYTSRDGFVDNVFTGDDIDDRDMYSVRSSTAFMFGESTEAHLTIQYFDENDNRMRGSNNYCANDPAGVLGCLPNRGQPTTESANTNGTVGGFLLDNVSAITGLNYPNETGLDSYKPNDLRKVNFDFTPKYETDETIVSLEVTHELDSMTLHSLTGWYDSSLDARNDYDMTVNTALWPTFTTYQRGPDGSSTVNYLQQNDRATTEPKQFSQEFRIASDLDGDINFMAGAFYLKYESDVHFYVYSSALSLFGETTGVPEDQWVFDNYTNDYELETWAVFGETYWDITERWEAILGLRYTDETKQSEQRTIYLTFLDGPDDLTPFKSDSDEVTGKFNLNFHLTPDIMLYGTLARSYKGGGFNPISPESPLLDPALGGEASFADFDPEFINSVEIGAKTRLLENTMQANFTAFYYDYEDLQVSKIVNQTALNENMDAEIYGMEAEILWAPTPSWNLMMNLSYLNSELGEYETFDPADPNQMGTVENIVSLGNQNNLTVGCPNGANPCPGVPVSVQGNQVPNAPEYSMYLAGSYSWFLDNGMRLDVSTSYYWQDKFYTRIYNTADDKLDSWDVWNASTTLTSPNEDWYVEAWVRNIADDDNWTGQYLQDAAVGLYRTLQLMEPRTYGATVGYRF</sequence>
<evidence type="ECO:0000256" key="7">
    <source>
        <dbReference type="ARBA" id="ARBA00023065"/>
    </source>
</evidence>
<keyword evidence="13" id="KW-0732">Signal</keyword>
<feature type="domain" description="TonB-dependent receptor plug" evidence="15">
    <location>
        <begin position="43"/>
        <end position="150"/>
    </location>
</feature>
<feature type="chain" id="PRO_5047372516" evidence="13">
    <location>
        <begin position="26"/>
        <end position="825"/>
    </location>
</feature>
<dbReference type="Proteomes" id="UP001143304">
    <property type="component" value="Unassembled WGS sequence"/>
</dbReference>
<accession>A0ABT3T8M8</accession>
<evidence type="ECO:0000256" key="1">
    <source>
        <dbReference type="ARBA" id="ARBA00004571"/>
    </source>
</evidence>
<dbReference type="PANTHER" id="PTHR32552">
    <property type="entry name" value="FERRICHROME IRON RECEPTOR-RELATED"/>
    <property type="match status" value="1"/>
</dbReference>
<evidence type="ECO:0000259" key="14">
    <source>
        <dbReference type="Pfam" id="PF00593"/>
    </source>
</evidence>
<evidence type="ECO:0000313" key="17">
    <source>
        <dbReference type="Proteomes" id="UP001143304"/>
    </source>
</evidence>
<evidence type="ECO:0000256" key="2">
    <source>
        <dbReference type="ARBA" id="ARBA00022448"/>
    </source>
</evidence>
<evidence type="ECO:0000256" key="8">
    <source>
        <dbReference type="ARBA" id="ARBA00023077"/>
    </source>
</evidence>
<dbReference type="InterPro" id="IPR000531">
    <property type="entry name" value="Beta-barrel_TonB"/>
</dbReference>
<evidence type="ECO:0000259" key="15">
    <source>
        <dbReference type="Pfam" id="PF07715"/>
    </source>
</evidence>
<comment type="subcellular location">
    <subcellularLocation>
        <location evidence="1 11">Cell outer membrane</location>
        <topology evidence="1 11">Multi-pass membrane protein</topology>
    </subcellularLocation>
</comment>
<keyword evidence="3 11" id="KW-1134">Transmembrane beta strand</keyword>
<dbReference type="PROSITE" id="PS52016">
    <property type="entry name" value="TONB_DEPENDENT_REC_3"/>
    <property type="match status" value="1"/>
</dbReference>
<keyword evidence="16" id="KW-0675">Receptor</keyword>
<keyword evidence="6" id="KW-0408">Iron</keyword>
<keyword evidence="8 12" id="KW-0798">TonB box</keyword>
<evidence type="ECO:0000256" key="4">
    <source>
        <dbReference type="ARBA" id="ARBA00022496"/>
    </source>
</evidence>
<evidence type="ECO:0000256" key="12">
    <source>
        <dbReference type="RuleBase" id="RU003357"/>
    </source>
</evidence>
<protein>
    <submittedName>
        <fullName evidence="16">TonB-dependent receptor</fullName>
    </submittedName>
</protein>
<feature type="domain" description="TonB-dependent receptor-like beta-barrel" evidence="14">
    <location>
        <begin position="296"/>
        <end position="787"/>
    </location>
</feature>
<dbReference type="PANTHER" id="PTHR32552:SF81">
    <property type="entry name" value="TONB-DEPENDENT OUTER MEMBRANE RECEPTOR"/>
    <property type="match status" value="1"/>
</dbReference>
<evidence type="ECO:0000256" key="9">
    <source>
        <dbReference type="ARBA" id="ARBA00023136"/>
    </source>
</evidence>
<dbReference type="Gene3D" id="2.40.170.20">
    <property type="entry name" value="TonB-dependent receptor, beta-barrel domain"/>
    <property type="match status" value="1"/>
</dbReference>
<evidence type="ECO:0000256" key="11">
    <source>
        <dbReference type="PROSITE-ProRule" id="PRU01360"/>
    </source>
</evidence>
<dbReference type="Gene3D" id="2.170.130.10">
    <property type="entry name" value="TonB-dependent receptor, plug domain"/>
    <property type="match status" value="1"/>
</dbReference>
<keyword evidence="17" id="KW-1185">Reference proteome</keyword>
<keyword evidence="4" id="KW-0410">Iron transport</keyword>
<keyword evidence="7" id="KW-0406">Ion transport</keyword>
<evidence type="ECO:0000256" key="5">
    <source>
        <dbReference type="ARBA" id="ARBA00022692"/>
    </source>
</evidence>
<keyword evidence="5 11" id="KW-0812">Transmembrane</keyword>
<dbReference type="InterPro" id="IPR036942">
    <property type="entry name" value="Beta-barrel_TonB_sf"/>
</dbReference>
<dbReference type="EMBL" id="SHNO01000001">
    <property type="protein sequence ID" value="MCX2978633.1"/>
    <property type="molecule type" value="Genomic_DNA"/>
</dbReference>
<keyword evidence="9 11" id="KW-0472">Membrane</keyword>
<evidence type="ECO:0000256" key="13">
    <source>
        <dbReference type="SAM" id="SignalP"/>
    </source>
</evidence>
<comment type="caution">
    <text evidence="16">The sequence shown here is derived from an EMBL/GenBank/DDBJ whole genome shotgun (WGS) entry which is preliminary data.</text>
</comment>
<feature type="signal peptide" evidence="13">
    <location>
        <begin position="1"/>
        <end position="25"/>
    </location>
</feature>
<keyword evidence="2 11" id="KW-0813">Transport</keyword>
<dbReference type="SUPFAM" id="SSF56935">
    <property type="entry name" value="Porins"/>
    <property type="match status" value="1"/>
</dbReference>
<evidence type="ECO:0000256" key="6">
    <source>
        <dbReference type="ARBA" id="ARBA00023004"/>
    </source>
</evidence>
<dbReference type="Pfam" id="PF07715">
    <property type="entry name" value="Plug"/>
    <property type="match status" value="1"/>
</dbReference>
<proteinExistence type="inferred from homology"/>
<evidence type="ECO:0000313" key="16">
    <source>
        <dbReference type="EMBL" id="MCX2978633.1"/>
    </source>
</evidence>
<dbReference type="InterPro" id="IPR012910">
    <property type="entry name" value="Plug_dom"/>
</dbReference>
<evidence type="ECO:0000256" key="3">
    <source>
        <dbReference type="ARBA" id="ARBA00022452"/>
    </source>
</evidence>
<evidence type="ECO:0000256" key="10">
    <source>
        <dbReference type="ARBA" id="ARBA00023237"/>
    </source>
</evidence>
<dbReference type="RefSeq" id="WP_279250329.1">
    <property type="nucleotide sequence ID" value="NZ_SHNO01000001.1"/>
</dbReference>
<comment type="similarity">
    <text evidence="11 12">Belongs to the TonB-dependent receptor family.</text>
</comment>
<gene>
    <name evidence="16" type="ORF">EYC82_14795</name>
</gene>
<reference evidence="16" key="1">
    <citation type="submission" date="2019-02" db="EMBL/GenBank/DDBJ databases">
        <authorList>
            <person name="Li S.-H."/>
        </authorList>
    </citation>
    <scope>NUCLEOTIDE SEQUENCE</scope>
    <source>
        <strain evidence="16">IMCC11814</strain>
    </source>
</reference>
<dbReference type="PROSITE" id="PS51257">
    <property type="entry name" value="PROKAR_LIPOPROTEIN"/>
    <property type="match status" value="1"/>
</dbReference>
<dbReference type="Pfam" id="PF00593">
    <property type="entry name" value="TonB_dep_Rec_b-barrel"/>
    <property type="match status" value="1"/>
</dbReference>
<keyword evidence="10 11" id="KW-0998">Cell outer membrane</keyword>
<dbReference type="InterPro" id="IPR039426">
    <property type="entry name" value="TonB-dep_rcpt-like"/>
</dbReference>